<dbReference type="SUPFAM" id="SSF46785">
    <property type="entry name" value="Winged helix' DNA-binding domain"/>
    <property type="match status" value="1"/>
</dbReference>
<dbReference type="PANTHER" id="PTHR42756">
    <property type="entry name" value="TRANSCRIPTIONAL REGULATOR, MARR"/>
    <property type="match status" value="1"/>
</dbReference>
<evidence type="ECO:0000256" key="3">
    <source>
        <dbReference type="ARBA" id="ARBA00023163"/>
    </source>
</evidence>
<dbReference type="InterPro" id="IPR036390">
    <property type="entry name" value="WH_DNA-bd_sf"/>
</dbReference>
<name>A0ABN8KQE7_9BACI</name>
<dbReference type="CDD" id="cd00090">
    <property type="entry name" value="HTH_ARSR"/>
    <property type="match status" value="1"/>
</dbReference>
<dbReference type="PANTHER" id="PTHR42756:SF1">
    <property type="entry name" value="TRANSCRIPTIONAL REPRESSOR OF EMRAB OPERON"/>
    <property type="match status" value="1"/>
</dbReference>
<dbReference type="InterPro" id="IPR036388">
    <property type="entry name" value="WH-like_DNA-bd_sf"/>
</dbReference>
<gene>
    <name evidence="5" type="ORF">BACCIP111895_03105</name>
</gene>
<feature type="domain" description="HTH marR-type" evidence="4">
    <location>
        <begin position="5"/>
        <end position="143"/>
    </location>
</feature>
<evidence type="ECO:0000259" key="4">
    <source>
        <dbReference type="PROSITE" id="PS50995"/>
    </source>
</evidence>
<dbReference type="Gene3D" id="1.10.10.10">
    <property type="entry name" value="Winged helix-like DNA-binding domain superfamily/Winged helix DNA-binding domain"/>
    <property type="match status" value="1"/>
</dbReference>
<dbReference type="InterPro" id="IPR023187">
    <property type="entry name" value="Tscrpt_reg_MarR-type_CS"/>
</dbReference>
<dbReference type="Pfam" id="PF01047">
    <property type="entry name" value="MarR"/>
    <property type="match status" value="1"/>
</dbReference>
<evidence type="ECO:0000313" key="5">
    <source>
        <dbReference type="EMBL" id="CAH2715921.1"/>
    </source>
</evidence>
<dbReference type="EMBL" id="CALBWS010000021">
    <property type="protein sequence ID" value="CAH2715921.1"/>
    <property type="molecule type" value="Genomic_DNA"/>
</dbReference>
<reference evidence="5" key="1">
    <citation type="submission" date="2022-04" db="EMBL/GenBank/DDBJ databases">
        <authorList>
            <person name="Criscuolo A."/>
        </authorList>
    </citation>
    <scope>NUCLEOTIDE SEQUENCE</scope>
    <source>
        <strain evidence="5">CIP111895</strain>
    </source>
</reference>
<sequence>MNYDGDINFKKLEELSLLLHRKFTMAYTMPPEAKETRMSYSQYLILELLRKGGTKSSSELAQFFKITMPAITNLSKKLVDAGYIERIYSESDRRLVLFQITKKGINFLNLMDQTGKNFIKTLWGNLSPEEVKQLNVIFQKALGLDDCFNVDD</sequence>
<proteinExistence type="predicted"/>
<keyword evidence="3" id="KW-0804">Transcription</keyword>
<evidence type="ECO:0000256" key="2">
    <source>
        <dbReference type="ARBA" id="ARBA00023125"/>
    </source>
</evidence>
<dbReference type="PRINTS" id="PR00598">
    <property type="entry name" value="HTHMARR"/>
</dbReference>
<keyword evidence="2" id="KW-0238">DNA-binding</keyword>
<comment type="caution">
    <text evidence="5">The sequence shown here is derived from an EMBL/GenBank/DDBJ whole genome shotgun (WGS) entry which is preliminary data.</text>
</comment>
<dbReference type="PROSITE" id="PS01117">
    <property type="entry name" value="HTH_MARR_1"/>
    <property type="match status" value="1"/>
</dbReference>
<dbReference type="InterPro" id="IPR000835">
    <property type="entry name" value="HTH_MarR-typ"/>
</dbReference>
<evidence type="ECO:0000256" key="1">
    <source>
        <dbReference type="ARBA" id="ARBA00023015"/>
    </source>
</evidence>
<organism evidence="5 6">
    <name type="scientific">Neobacillus rhizosphaerae</name>
    <dbReference type="NCBI Taxonomy" id="2880965"/>
    <lineage>
        <taxon>Bacteria</taxon>
        <taxon>Bacillati</taxon>
        <taxon>Bacillota</taxon>
        <taxon>Bacilli</taxon>
        <taxon>Bacillales</taxon>
        <taxon>Bacillaceae</taxon>
        <taxon>Neobacillus</taxon>
    </lineage>
</organism>
<dbReference type="PROSITE" id="PS50995">
    <property type="entry name" value="HTH_MARR_2"/>
    <property type="match status" value="1"/>
</dbReference>
<dbReference type="Proteomes" id="UP000838308">
    <property type="component" value="Unassembled WGS sequence"/>
</dbReference>
<dbReference type="InterPro" id="IPR011991">
    <property type="entry name" value="ArsR-like_HTH"/>
</dbReference>
<keyword evidence="6" id="KW-1185">Reference proteome</keyword>
<dbReference type="SMART" id="SM00347">
    <property type="entry name" value="HTH_MARR"/>
    <property type="match status" value="1"/>
</dbReference>
<evidence type="ECO:0000313" key="6">
    <source>
        <dbReference type="Proteomes" id="UP000838308"/>
    </source>
</evidence>
<protein>
    <recommendedName>
        <fullName evidence="4">HTH marR-type domain-containing protein</fullName>
    </recommendedName>
</protein>
<accession>A0ABN8KQE7</accession>
<keyword evidence="1" id="KW-0805">Transcription regulation</keyword>
<dbReference type="RefSeq" id="WP_248736185.1">
    <property type="nucleotide sequence ID" value="NZ_CALBWS010000021.1"/>
</dbReference>